<organism evidence="1 2">
    <name type="scientific">Basidiobolus ranarum</name>
    <dbReference type="NCBI Taxonomy" id="34480"/>
    <lineage>
        <taxon>Eukaryota</taxon>
        <taxon>Fungi</taxon>
        <taxon>Fungi incertae sedis</taxon>
        <taxon>Zoopagomycota</taxon>
        <taxon>Entomophthoromycotina</taxon>
        <taxon>Basidiobolomycetes</taxon>
        <taxon>Basidiobolales</taxon>
        <taxon>Basidiobolaceae</taxon>
        <taxon>Basidiobolus</taxon>
    </lineage>
</organism>
<proteinExistence type="predicted"/>
<protein>
    <submittedName>
        <fullName evidence="1">Uncharacterized protein</fullName>
    </submittedName>
</protein>
<comment type="caution">
    <text evidence="1">The sequence shown here is derived from an EMBL/GenBank/DDBJ whole genome shotgun (WGS) entry which is preliminary data.</text>
</comment>
<reference evidence="1 2" key="1">
    <citation type="submission" date="2023-04" db="EMBL/GenBank/DDBJ databases">
        <title>Genome of Basidiobolus ranarum AG-B5.</title>
        <authorList>
            <person name="Stajich J.E."/>
            <person name="Carter-House D."/>
            <person name="Gryganskyi A."/>
        </authorList>
    </citation>
    <scope>NUCLEOTIDE SEQUENCE [LARGE SCALE GENOMIC DNA]</scope>
    <source>
        <strain evidence="1 2">AG-B5</strain>
    </source>
</reference>
<evidence type="ECO:0000313" key="1">
    <source>
        <dbReference type="EMBL" id="KAK9765052.1"/>
    </source>
</evidence>
<accession>A0ABR2WU79</accession>
<dbReference type="EMBL" id="JASJQH010000323">
    <property type="protein sequence ID" value="KAK9765052.1"/>
    <property type="molecule type" value="Genomic_DNA"/>
</dbReference>
<sequence>MTSSTFLTDDQEPVQETIPLECRKRSLELNGNIVQKKVQFNSFLTNEYSIYFPVEAVVNTEDPLCGDHATDPKITTLTFKKRKSFTHRGVRVSLLHGLLGRSSTTSSLSRKSSFSEEACFSQDLKQHIKISSKRQVPYNQARVSLINRLRS</sequence>
<evidence type="ECO:0000313" key="2">
    <source>
        <dbReference type="Proteomes" id="UP001479436"/>
    </source>
</evidence>
<gene>
    <name evidence="1" type="ORF">K7432_006918</name>
</gene>
<dbReference type="Proteomes" id="UP001479436">
    <property type="component" value="Unassembled WGS sequence"/>
</dbReference>
<name>A0ABR2WU79_9FUNG</name>
<keyword evidence="2" id="KW-1185">Reference proteome</keyword>